<feature type="domain" description="DUF7924" evidence="2">
    <location>
        <begin position="133"/>
        <end position="274"/>
    </location>
</feature>
<reference evidence="3" key="1">
    <citation type="submission" date="2023-06" db="EMBL/GenBank/DDBJ databases">
        <title>Genome-scale phylogeny and comparative genomics of the fungal order Sordariales.</title>
        <authorList>
            <consortium name="Lawrence Berkeley National Laboratory"/>
            <person name="Hensen N."/>
            <person name="Bonometti L."/>
            <person name="Westerberg I."/>
            <person name="Brannstrom I.O."/>
            <person name="Guillou S."/>
            <person name="Cros-Aarteil S."/>
            <person name="Calhoun S."/>
            <person name="Haridas S."/>
            <person name="Kuo A."/>
            <person name="Mondo S."/>
            <person name="Pangilinan J."/>
            <person name="Riley R."/>
            <person name="Labutti K."/>
            <person name="Andreopoulos B."/>
            <person name="Lipzen A."/>
            <person name="Chen C."/>
            <person name="Yanf M."/>
            <person name="Daum C."/>
            <person name="Ng V."/>
            <person name="Clum A."/>
            <person name="Steindorff A."/>
            <person name="Ohm R."/>
            <person name="Martin F."/>
            <person name="Silar P."/>
            <person name="Natvig D."/>
            <person name="Lalanne C."/>
            <person name="Gautier V."/>
            <person name="Ament-Velasquez S.L."/>
            <person name="Kruys A."/>
            <person name="Hutchinson M.I."/>
            <person name="Powell A.J."/>
            <person name="Barry K."/>
            <person name="Miller A.N."/>
            <person name="Grigoriev I.V."/>
            <person name="Debuchy R."/>
            <person name="Gladieux P."/>
            <person name="Thoren M.H."/>
            <person name="Johannesson H."/>
        </authorList>
    </citation>
    <scope>NUCLEOTIDE SEQUENCE</scope>
    <source>
        <strain evidence="3">SMH2532-1</strain>
    </source>
</reference>
<protein>
    <recommendedName>
        <fullName evidence="2">DUF7924 domain-containing protein</fullName>
    </recommendedName>
</protein>
<evidence type="ECO:0000313" key="3">
    <source>
        <dbReference type="EMBL" id="KAK0655519.1"/>
    </source>
</evidence>
<sequence length="316" mass="35006">MGKKGTSKAPPSASKPSNGPPGKSSGTTRTLSTTAPGFTIQARKNGILTPSRSKPPPDFEDVCEELARSHATASPPESEYRRYIDNVEGAPNEATMVVEVSRRLLKEYDDEGYAQVFNQAFAGYPEDVGFNKRLSTPQPDFVEGLRMTEYDLFPVDKYISGAVLNKDNPDSLTLPHLAGECKGYGKSMKEARMQAAYDGAALVHARNQALSYMGKSDPSSITTFTTDGTTLNLFAHHATLSKKGTLEYHQYPIKSINLVNSYEGYKEGRRLLRNAQDRAREQSYALRDQLKEYYEQQEEVPPLPVPEDEGDEVVEH</sequence>
<feature type="compositionally biased region" description="Acidic residues" evidence="1">
    <location>
        <begin position="306"/>
        <end position="316"/>
    </location>
</feature>
<evidence type="ECO:0000313" key="4">
    <source>
        <dbReference type="Proteomes" id="UP001174936"/>
    </source>
</evidence>
<feature type="compositionally biased region" description="Low complexity" evidence="1">
    <location>
        <begin position="7"/>
        <end position="28"/>
    </location>
</feature>
<comment type="caution">
    <text evidence="3">The sequence shown here is derived from an EMBL/GenBank/DDBJ whole genome shotgun (WGS) entry which is preliminary data.</text>
</comment>
<dbReference type="Proteomes" id="UP001174936">
    <property type="component" value="Unassembled WGS sequence"/>
</dbReference>
<keyword evidence="4" id="KW-1185">Reference proteome</keyword>
<dbReference type="Pfam" id="PF25545">
    <property type="entry name" value="DUF7924"/>
    <property type="match status" value="1"/>
</dbReference>
<dbReference type="InterPro" id="IPR057684">
    <property type="entry name" value="DUF7924"/>
</dbReference>
<feature type="region of interest" description="Disordered" evidence="1">
    <location>
        <begin position="1"/>
        <end position="79"/>
    </location>
</feature>
<name>A0AA40D077_9PEZI</name>
<dbReference type="EMBL" id="JAULSV010000001">
    <property type="protein sequence ID" value="KAK0655519.1"/>
    <property type="molecule type" value="Genomic_DNA"/>
</dbReference>
<accession>A0AA40D077</accession>
<organism evidence="3 4">
    <name type="scientific">Cercophora newfieldiana</name>
    <dbReference type="NCBI Taxonomy" id="92897"/>
    <lineage>
        <taxon>Eukaryota</taxon>
        <taxon>Fungi</taxon>
        <taxon>Dikarya</taxon>
        <taxon>Ascomycota</taxon>
        <taxon>Pezizomycotina</taxon>
        <taxon>Sordariomycetes</taxon>
        <taxon>Sordariomycetidae</taxon>
        <taxon>Sordariales</taxon>
        <taxon>Lasiosphaeriaceae</taxon>
        <taxon>Cercophora</taxon>
    </lineage>
</organism>
<dbReference type="AlphaFoldDB" id="A0AA40D077"/>
<feature type="region of interest" description="Disordered" evidence="1">
    <location>
        <begin position="295"/>
        <end position="316"/>
    </location>
</feature>
<proteinExistence type="predicted"/>
<evidence type="ECO:0000259" key="2">
    <source>
        <dbReference type="Pfam" id="PF25545"/>
    </source>
</evidence>
<gene>
    <name evidence="3" type="ORF">B0T16DRAFT_397153</name>
</gene>
<evidence type="ECO:0000256" key="1">
    <source>
        <dbReference type="SAM" id="MobiDB-lite"/>
    </source>
</evidence>